<keyword evidence="2" id="KW-1185">Reference proteome</keyword>
<gene>
    <name evidence="1" type="ORF">JOC77_001518</name>
</gene>
<dbReference type="EMBL" id="JAFBFI010000005">
    <property type="protein sequence ID" value="MBM7692091.1"/>
    <property type="molecule type" value="Genomic_DNA"/>
</dbReference>
<accession>A0ABS2QG02</accession>
<protein>
    <submittedName>
        <fullName evidence="1">Uncharacterized protein</fullName>
    </submittedName>
</protein>
<dbReference type="Proteomes" id="UP000823486">
    <property type="component" value="Unassembled WGS sequence"/>
</dbReference>
<reference evidence="1 2" key="1">
    <citation type="submission" date="2021-01" db="EMBL/GenBank/DDBJ databases">
        <title>Genomic Encyclopedia of Type Strains, Phase IV (KMG-IV): sequencing the most valuable type-strain genomes for metagenomic binning, comparative biology and taxonomic classification.</title>
        <authorList>
            <person name="Goeker M."/>
        </authorList>
    </citation>
    <scope>NUCLEOTIDE SEQUENCE [LARGE SCALE GENOMIC DNA]</scope>
    <source>
        <strain evidence="1 2">DSM 105482</strain>
    </source>
</reference>
<evidence type="ECO:0000313" key="2">
    <source>
        <dbReference type="Proteomes" id="UP000823486"/>
    </source>
</evidence>
<proteinExistence type="predicted"/>
<evidence type="ECO:0000313" key="1">
    <source>
        <dbReference type="EMBL" id="MBM7692091.1"/>
    </source>
</evidence>
<name>A0ABS2QG02_9BACI</name>
<organism evidence="1 2">
    <name type="scientific">Peribacillus deserti</name>
    <dbReference type="NCBI Taxonomy" id="673318"/>
    <lineage>
        <taxon>Bacteria</taxon>
        <taxon>Bacillati</taxon>
        <taxon>Bacillota</taxon>
        <taxon>Bacilli</taxon>
        <taxon>Bacillales</taxon>
        <taxon>Bacillaceae</taxon>
        <taxon>Peribacillus</taxon>
    </lineage>
</organism>
<comment type="caution">
    <text evidence="1">The sequence shown here is derived from an EMBL/GenBank/DDBJ whole genome shotgun (WGS) entry which is preliminary data.</text>
</comment>
<sequence length="75" mass="9089">MACHPDKQFNKVLKDNEILPRWVEICREGDHVKPKLKMFDERYDIDCIIKMSIEKSWITKWADPRMTQKRGIRLD</sequence>